<dbReference type="Pfam" id="PF00063">
    <property type="entry name" value="Myosin_head"/>
    <property type="match status" value="2"/>
</dbReference>
<dbReference type="Gene3D" id="6.20.240.20">
    <property type="match status" value="1"/>
</dbReference>
<dbReference type="InterPro" id="IPR027417">
    <property type="entry name" value="P-loop_NTPase"/>
</dbReference>
<evidence type="ECO:0000256" key="4">
    <source>
        <dbReference type="ARBA" id="ARBA00023054"/>
    </source>
</evidence>
<dbReference type="SMART" id="SM00015">
    <property type="entry name" value="IQ"/>
    <property type="match status" value="6"/>
</dbReference>
<gene>
    <name evidence="12" type="primary">MYO2_1</name>
    <name evidence="12" type="ORF">HK100_000357</name>
</gene>
<evidence type="ECO:0000256" key="3">
    <source>
        <dbReference type="ARBA" id="ARBA00022840"/>
    </source>
</evidence>
<dbReference type="CDD" id="cd23767">
    <property type="entry name" value="IQCD"/>
    <property type="match status" value="1"/>
</dbReference>
<dbReference type="GO" id="GO:0005524">
    <property type="term" value="F:ATP binding"/>
    <property type="evidence" value="ECO:0007669"/>
    <property type="project" value="UniProtKB-UniRule"/>
</dbReference>
<dbReference type="SMART" id="SM01132">
    <property type="entry name" value="DIL"/>
    <property type="match status" value="1"/>
</dbReference>
<keyword evidence="5 8" id="KW-0518">Myosin</keyword>
<dbReference type="Gene3D" id="1.20.58.530">
    <property type="match status" value="1"/>
</dbReference>
<keyword evidence="13" id="KW-1185">Reference proteome</keyword>
<dbReference type="Gene3D" id="3.40.850.10">
    <property type="entry name" value="Kinesin motor domain"/>
    <property type="match status" value="2"/>
</dbReference>
<feature type="domain" description="Dilute" evidence="10">
    <location>
        <begin position="1263"/>
        <end position="1497"/>
    </location>
</feature>
<evidence type="ECO:0000259" key="10">
    <source>
        <dbReference type="PROSITE" id="PS51126"/>
    </source>
</evidence>
<dbReference type="Gene3D" id="1.20.5.190">
    <property type="match status" value="3"/>
</dbReference>
<dbReference type="SUPFAM" id="SSF52540">
    <property type="entry name" value="P-loop containing nucleoside triphosphate hydrolases"/>
    <property type="match status" value="2"/>
</dbReference>
<feature type="domain" description="Myosin motor" evidence="11">
    <location>
        <begin position="139"/>
        <end position="804"/>
    </location>
</feature>
<feature type="binding site" evidence="8">
    <location>
        <begin position="232"/>
        <end position="239"/>
    </location>
    <ligand>
        <name>ATP</name>
        <dbReference type="ChEBI" id="CHEBI:30616"/>
    </ligand>
</feature>
<dbReference type="PANTHER" id="PTHR13140:SF706">
    <property type="entry name" value="DILUTE CLASS UNCONVENTIONAL MYOSIN, ISOFORM C"/>
    <property type="match status" value="1"/>
</dbReference>
<keyword evidence="3 8" id="KW-0067">ATP-binding</keyword>
<evidence type="ECO:0000256" key="6">
    <source>
        <dbReference type="ARBA" id="ARBA00023175"/>
    </source>
</evidence>
<evidence type="ECO:0000313" key="12">
    <source>
        <dbReference type="EMBL" id="KAJ3137896.1"/>
    </source>
</evidence>
<dbReference type="Gene3D" id="1.20.120.720">
    <property type="entry name" value="Myosin VI head, motor domain, U50 subdomain"/>
    <property type="match status" value="1"/>
</dbReference>
<dbReference type="EMBL" id="JADGJH010000107">
    <property type="protein sequence ID" value="KAJ3137896.1"/>
    <property type="molecule type" value="Genomic_DNA"/>
</dbReference>
<dbReference type="InterPro" id="IPR036961">
    <property type="entry name" value="Kinesin_motor_dom_sf"/>
</dbReference>
<keyword evidence="4 9" id="KW-0175">Coiled coil</keyword>
<evidence type="ECO:0000313" key="13">
    <source>
        <dbReference type="Proteomes" id="UP001211907"/>
    </source>
</evidence>
<dbReference type="GO" id="GO:0000146">
    <property type="term" value="F:microfilament motor activity"/>
    <property type="evidence" value="ECO:0007669"/>
    <property type="project" value="TreeGrafter"/>
</dbReference>
<dbReference type="PROSITE" id="PS50096">
    <property type="entry name" value="IQ"/>
    <property type="match status" value="3"/>
</dbReference>
<dbReference type="GO" id="GO:0016459">
    <property type="term" value="C:myosin complex"/>
    <property type="evidence" value="ECO:0007669"/>
    <property type="project" value="UniProtKB-KW"/>
</dbReference>
<evidence type="ECO:0000256" key="8">
    <source>
        <dbReference type="PROSITE-ProRule" id="PRU00782"/>
    </source>
</evidence>
<evidence type="ECO:0000256" key="7">
    <source>
        <dbReference type="ARBA" id="ARBA00023203"/>
    </source>
</evidence>
<dbReference type="GO" id="GO:0007015">
    <property type="term" value="P:actin filament organization"/>
    <property type="evidence" value="ECO:0007669"/>
    <property type="project" value="TreeGrafter"/>
</dbReference>
<comment type="caution">
    <text evidence="12">The sequence shown here is derived from an EMBL/GenBank/DDBJ whole genome shotgun (WGS) entry which is preliminary data.</text>
</comment>
<accession>A0AAD5XKE2</accession>
<organism evidence="12 13">
    <name type="scientific">Physocladia obscura</name>
    <dbReference type="NCBI Taxonomy" id="109957"/>
    <lineage>
        <taxon>Eukaryota</taxon>
        <taxon>Fungi</taxon>
        <taxon>Fungi incertae sedis</taxon>
        <taxon>Chytridiomycota</taxon>
        <taxon>Chytridiomycota incertae sedis</taxon>
        <taxon>Chytridiomycetes</taxon>
        <taxon>Chytridiales</taxon>
        <taxon>Chytriomycetaceae</taxon>
        <taxon>Physocladia</taxon>
    </lineage>
</organism>
<feature type="coiled-coil region" evidence="9">
    <location>
        <begin position="1044"/>
        <end position="1124"/>
    </location>
</feature>
<dbReference type="PRINTS" id="PR00193">
    <property type="entry name" value="MYOSINHEAVY"/>
</dbReference>
<evidence type="ECO:0000256" key="5">
    <source>
        <dbReference type="ARBA" id="ARBA00023123"/>
    </source>
</evidence>
<feature type="coiled-coil region" evidence="9">
    <location>
        <begin position="970"/>
        <end position="1018"/>
    </location>
</feature>
<keyword evidence="7 8" id="KW-0009">Actin-binding</keyword>
<dbReference type="Pfam" id="PF00612">
    <property type="entry name" value="IQ"/>
    <property type="match status" value="3"/>
</dbReference>
<proteinExistence type="inferred from homology"/>
<evidence type="ECO:0000256" key="2">
    <source>
        <dbReference type="ARBA" id="ARBA00022741"/>
    </source>
</evidence>
<dbReference type="InterPro" id="IPR002710">
    <property type="entry name" value="Dilute_dom"/>
</dbReference>
<reference evidence="12" key="1">
    <citation type="submission" date="2020-05" db="EMBL/GenBank/DDBJ databases">
        <title>Phylogenomic resolution of chytrid fungi.</title>
        <authorList>
            <person name="Stajich J.E."/>
            <person name="Amses K."/>
            <person name="Simmons R."/>
            <person name="Seto K."/>
            <person name="Myers J."/>
            <person name="Bonds A."/>
            <person name="Quandt C.A."/>
            <person name="Barry K."/>
            <person name="Liu P."/>
            <person name="Grigoriev I."/>
            <person name="Longcore J.E."/>
            <person name="James T.Y."/>
        </authorList>
    </citation>
    <scope>NUCLEOTIDE SEQUENCE</scope>
    <source>
        <strain evidence="12">JEL0513</strain>
    </source>
</reference>
<comment type="similarity">
    <text evidence="1 8">Belongs to the TRAFAC class myosin-kinesin ATPase superfamily. Myosin family.</text>
</comment>
<keyword evidence="6 8" id="KW-0505">Motor protein</keyword>
<dbReference type="PROSITE" id="PS51456">
    <property type="entry name" value="MYOSIN_MOTOR"/>
    <property type="match status" value="1"/>
</dbReference>
<evidence type="ECO:0000256" key="9">
    <source>
        <dbReference type="SAM" id="Coils"/>
    </source>
</evidence>
<keyword evidence="2 8" id="KW-0547">Nucleotide-binding</keyword>
<dbReference type="Proteomes" id="UP001211907">
    <property type="component" value="Unassembled WGS sequence"/>
</dbReference>
<feature type="region of interest" description="Actin-binding" evidence="8">
    <location>
        <begin position="684"/>
        <end position="706"/>
    </location>
</feature>
<protein>
    <submittedName>
        <fullName evidence="12">Myosin type-2 heavy chain 1</fullName>
    </submittedName>
</protein>
<evidence type="ECO:0000259" key="11">
    <source>
        <dbReference type="PROSITE" id="PS51456"/>
    </source>
</evidence>
<name>A0AAD5XKE2_9FUNG</name>
<dbReference type="GO" id="GO:0016020">
    <property type="term" value="C:membrane"/>
    <property type="evidence" value="ECO:0007669"/>
    <property type="project" value="TreeGrafter"/>
</dbReference>
<dbReference type="GO" id="GO:0005737">
    <property type="term" value="C:cytoplasm"/>
    <property type="evidence" value="ECO:0007669"/>
    <property type="project" value="TreeGrafter"/>
</dbReference>
<dbReference type="PROSITE" id="PS51126">
    <property type="entry name" value="DILUTE"/>
    <property type="match status" value="1"/>
</dbReference>
<dbReference type="InterPro" id="IPR036103">
    <property type="entry name" value="MYSc_Myo5"/>
</dbReference>
<dbReference type="GO" id="GO:0051015">
    <property type="term" value="F:actin filament binding"/>
    <property type="evidence" value="ECO:0007669"/>
    <property type="project" value="TreeGrafter"/>
</dbReference>
<sequence length="1497" mass="170298">MRSSPVPKRRTNGTSDHRISASPFVYDPCLISSDLDFDMRINQYNDPLRVHALSLAFPLFPCAEICHIYKLVGTKVWFADDVEGWIVAVLKEQLQTDEKIRMVFEAPLRKDIVYESPLATLIQSNFSTLPPLKNPPMLEGIDDLSNLSYLHEPEVLHNIRLRYMQEQIYTYSGIVLIAMNPFQRLALYSSDIMREYSGKRRGELEPHLFAVAEEAYRTMIREKKNQSIIVSGESGAGKTQSAKYIMRYFATVDNLEGSGGSINDKGSGISEIEEAVLSTNPIMESFGNSKTTRNDNSSRFGKYIEIMFSKPSPGFRKSVTILCAAVPAAERKELGLGRWNEFYYLNQGGSGAIHGFDDAAEFAVTQQALSTIGISVSMQWSIFKICAALLHIGNIKIANARDEAQMFDDDPALAQVATLLQIDKTNFKKWIVKKQISTRSEKIMSNVSYHAAIVGRDSVAKFIYTMLFDWLVKIINKNLMRDENSGSVSFIGVLDIYGFEHFKKNSFEQFCINYANEKLQQEFNQHVFKLEQEEYVNEKIAWSFIDFNDNQPCIDLIEGKLGILDLLDEESRLPSGSDSSLITKLYQRFDGGKHKFFTKPRFGQNAFTVKHYATDVTYEIDAFIEKNKDTVSDEQLAVLNSSAFDFFKEVLIIENPVVEPIPSSTGRMLQARKPTLGSIFKNSLVNLMTTLRTTQVHYIRCIKPNHTKTSFGFEPQLVLAQLRACGVLETIRISCAGYPSRWTFQEFSDRYYILVPSIKWTSDSKELTNRIVEHTISDTDLYQVGLTKIFFRAGQLASLEKQRSEKLRFCVVLIQKNIKRFVYREQYLRMREASVIIQTAWRGFIARALQKAEMEQKAAVVLQSAFRRYIAVKQFEKIRESVILIQSVFRMRTALKNVRLLKQNAAAITLQSAMRRILVRKWYEKQHAHVILIQSCIRRTHAVIELKKRKQESKSVGKLKELNYTLDNKVIELSQKVKEQEKENKAMSERIVGLESQLSNWKDKFSRAEQIVKNATAQFEESNGDMKSELKAAIEAKESYAKDLEKVTVEIQKKDAVIASLQNDVNKARDELRKLREELLKTPVVTPTAIASKSIDDSTLRKENAALREQVAKLSDNLTAQSELKSSTLNNTLSYSTDIVANRVEIPQQQISKIEAPGGAVEYMVRKDKHHPANALDLPYLIASLTGLLCILGLRLLDTAKPSPSFDDKALEDEIVDSLITNLRIPLPSTQTTATRSEIFFPAHLIGSSMKQLLLYNLGTRTQSIMLNITTAIQLLTTRFEDDYVSAFWLSNCFELSCIARLIRNQMEVRYRGEFEGSETEVALLKVQNDLGDIMSDIYEGWTKALRRRLTGMVVPAVVENQSLPAYFSKQSGSAYSKVGKTAGGTHFKIEQLLNFLNKISKTLRTYYMPDQISSQILSELVRVIGVSAFNNLLVRKGFCTWKRGMQLQHNAQRLEEWCQAHQIPDAISHLQHFNQAAKLLILMKSPPEDMNVIFKE</sequence>
<dbReference type="Gene3D" id="1.10.10.820">
    <property type="match status" value="1"/>
</dbReference>
<dbReference type="PANTHER" id="PTHR13140">
    <property type="entry name" value="MYOSIN"/>
    <property type="match status" value="1"/>
</dbReference>
<dbReference type="SMART" id="SM00242">
    <property type="entry name" value="MYSc"/>
    <property type="match status" value="1"/>
</dbReference>
<dbReference type="CDD" id="cd01380">
    <property type="entry name" value="MYSc_Myo5"/>
    <property type="match status" value="1"/>
</dbReference>
<dbReference type="InterPro" id="IPR000048">
    <property type="entry name" value="IQ_motif_EF-hand-BS"/>
</dbReference>
<dbReference type="InterPro" id="IPR001609">
    <property type="entry name" value="Myosin_head_motor_dom-like"/>
</dbReference>
<evidence type="ECO:0000256" key="1">
    <source>
        <dbReference type="ARBA" id="ARBA00008314"/>
    </source>
</evidence>
<dbReference type="Pfam" id="PF01843">
    <property type="entry name" value="DIL"/>
    <property type="match status" value="1"/>
</dbReference>